<evidence type="ECO:0000313" key="3">
    <source>
        <dbReference type="EMBL" id="TRW45603.1"/>
    </source>
</evidence>
<name>A0A552WTG6_9MICO</name>
<dbReference type="InterPro" id="IPR024422">
    <property type="entry name" value="Protein_unknown_function_OB"/>
</dbReference>
<protein>
    <recommendedName>
        <fullName evidence="5">DUF4190 domain-containing protein</fullName>
    </recommendedName>
</protein>
<feature type="compositionally biased region" description="Low complexity" evidence="1">
    <location>
        <begin position="44"/>
        <end position="57"/>
    </location>
</feature>
<keyword evidence="4" id="KW-1185">Reference proteome</keyword>
<evidence type="ECO:0000256" key="2">
    <source>
        <dbReference type="SAM" id="Phobius"/>
    </source>
</evidence>
<keyword evidence="2" id="KW-0472">Membrane</keyword>
<feature type="transmembrane region" description="Helical" evidence="2">
    <location>
        <begin position="68"/>
        <end position="87"/>
    </location>
</feature>
<dbReference type="AlphaFoldDB" id="A0A552WTG6"/>
<dbReference type="Proteomes" id="UP000318693">
    <property type="component" value="Unassembled WGS sequence"/>
</dbReference>
<keyword evidence="2" id="KW-0812">Transmembrane</keyword>
<gene>
    <name evidence="3" type="ORF">FJ693_08705</name>
</gene>
<comment type="caution">
    <text evidence="3">The sequence shown here is derived from an EMBL/GenBank/DDBJ whole genome shotgun (WGS) entry which is preliminary data.</text>
</comment>
<feature type="compositionally biased region" description="Low complexity" evidence="1">
    <location>
        <begin position="16"/>
        <end position="32"/>
    </location>
</feature>
<proteinExistence type="predicted"/>
<evidence type="ECO:0000256" key="1">
    <source>
        <dbReference type="SAM" id="MobiDB-lite"/>
    </source>
</evidence>
<dbReference type="RefSeq" id="WP_143418152.1">
    <property type="nucleotide sequence ID" value="NZ_VJXR01000020.1"/>
</dbReference>
<dbReference type="Pfam" id="PF12869">
    <property type="entry name" value="tRNA_anti-like"/>
    <property type="match status" value="1"/>
</dbReference>
<feature type="region of interest" description="Disordered" evidence="1">
    <location>
        <begin position="1"/>
        <end position="65"/>
    </location>
</feature>
<evidence type="ECO:0008006" key="5">
    <source>
        <dbReference type="Google" id="ProtNLM"/>
    </source>
</evidence>
<sequence>MTQPNPPSFGAPQYEPPQYGQAPAGQPAASPYEQPETSQASYGQPQFDQSQHQQQYVPQPPYPPQRPGSGMAIAAFVIGLVAFLLAWIPIINVVSIVGGIVAVVLGVIAIRKASRGEAGGKGLSIAALVLAALAIIGSILMNMVFGALVNEVDKSVQGELESASAAIEEDVAAGEALENDAADAEVGGTTDAPGLSQETDVVEAALAVSAQQLIDDLDANALAAANKYEGQWVTVTGTLSNIDASGDYFSLTGSQDDFSFTNVQIFIDESHLDTVAAFTSGQEVTVTGKVTGVGEILGYSIDADTIG</sequence>
<feature type="transmembrane region" description="Helical" evidence="2">
    <location>
        <begin position="93"/>
        <end position="110"/>
    </location>
</feature>
<reference evidence="3 4" key="1">
    <citation type="submission" date="2019-07" db="EMBL/GenBank/DDBJ databases">
        <title>Georgenia wutianyii sp. nov. and Georgenia *** sp. nov. isolated from plateau pika (Ochotona curzoniae) in the Qinghai-Tibet plateau of China.</title>
        <authorList>
            <person name="Tian Z."/>
        </authorList>
    </citation>
    <scope>NUCLEOTIDE SEQUENCE [LARGE SCALE GENOMIC DNA]</scope>
    <source>
        <strain evidence="3 4">Z446</strain>
    </source>
</reference>
<accession>A0A552WTG6</accession>
<feature type="transmembrane region" description="Helical" evidence="2">
    <location>
        <begin position="122"/>
        <end position="145"/>
    </location>
</feature>
<keyword evidence="2" id="KW-1133">Transmembrane helix</keyword>
<dbReference type="EMBL" id="VJXR01000020">
    <property type="protein sequence ID" value="TRW45603.1"/>
    <property type="molecule type" value="Genomic_DNA"/>
</dbReference>
<organism evidence="3 4">
    <name type="scientific">Georgenia yuyongxinii</name>
    <dbReference type="NCBI Taxonomy" id="2589797"/>
    <lineage>
        <taxon>Bacteria</taxon>
        <taxon>Bacillati</taxon>
        <taxon>Actinomycetota</taxon>
        <taxon>Actinomycetes</taxon>
        <taxon>Micrococcales</taxon>
        <taxon>Bogoriellaceae</taxon>
        <taxon>Georgenia</taxon>
    </lineage>
</organism>
<evidence type="ECO:0000313" key="4">
    <source>
        <dbReference type="Proteomes" id="UP000318693"/>
    </source>
</evidence>